<sequence>MRKPLFVLATSYLGVQLAEPEFPLWNRERRKETNSAEAHCDRLAGPAAGFAAITAGATQNIHFIHTALTYSSTLSSPLLLAMIPPLLTPFPRREKLRSPTLLARVVDVTKITVCIHCNNIKYLASPIPESITITDSSAATQAIVKPATAAAEMLYLNTVIYQLTTKTTIPAGARNGVILSI</sequence>
<reference evidence="1 2" key="1">
    <citation type="submission" date="2017-12" db="EMBL/GenBank/DDBJ databases">
        <title>Comparative genomics of Botrytis spp.</title>
        <authorList>
            <person name="Valero-Jimenez C.A."/>
            <person name="Tapia P."/>
            <person name="Veloso J."/>
            <person name="Silva-Moreno E."/>
            <person name="Staats M."/>
            <person name="Valdes J.H."/>
            <person name="Van Kan J.A.L."/>
        </authorList>
    </citation>
    <scope>NUCLEOTIDE SEQUENCE [LARGE SCALE GENOMIC DNA]</scope>
    <source>
        <strain evidence="1 2">MUCL11595</strain>
    </source>
</reference>
<dbReference type="EMBL" id="PQXN01000019">
    <property type="protein sequence ID" value="TGO62538.1"/>
    <property type="molecule type" value="Genomic_DNA"/>
</dbReference>
<keyword evidence="2" id="KW-1185">Reference proteome</keyword>
<dbReference type="OrthoDB" id="10593075at2759"/>
<proteinExistence type="predicted"/>
<evidence type="ECO:0000313" key="2">
    <source>
        <dbReference type="Proteomes" id="UP000297527"/>
    </source>
</evidence>
<comment type="caution">
    <text evidence="1">The sequence shown here is derived from an EMBL/GenBank/DDBJ whole genome shotgun (WGS) entry which is preliminary data.</text>
</comment>
<dbReference type="Proteomes" id="UP000297527">
    <property type="component" value="Unassembled WGS sequence"/>
</dbReference>
<gene>
    <name evidence="1" type="ORF">BCON_0019g00740</name>
</gene>
<dbReference type="AlphaFoldDB" id="A0A4Z1IM49"/>
<accession>A0A4Z1IM49</accession>
<protein>
    <submittedName>
        <fullName evidence="1">Uncharacterized protein</fullName>
    </submittedName>
</protein>
<evidence type="ECO:0000313" key="1">
    <source>
        <dbReference type="EMBL" id="TGO62538.1"/>
    </source>
</evidence>
<organism evidence="1 2">
    <name type="scientific">Botryotinia convoluta</name>
    <dbReference type="NCBI Taxonomy" id="54673"/>
    <lineage>
        <taxon>Eukaryota</taxon>
        <taxon>Fungi</taxon>
        <taxon>Dikarya</taxon>
        <taxon>Ascomycota</taxon>
        <taxon>Pezizomycotina</taxon>
        <taxon>Leotiomycetes</taxon>
        <taxon>Helotiales</taxon>
        <taxon>Sclerotiniaceae</taxon>
        <taxon>Botryotinia</taxon>
    </lineage>
</organism>
<name>A0A4Z1IM49_9HELO</name>